<dbReference type="InterPro" id="IPR020558">
    <property type="entry name" value="DiOHA_6PGluconate_deHydtase_CS"/>
</dbReference>
<keyword evidence="2" id="KW-0479">Metal-binding</keyword>
<dbReference type="InterPro" id="IPR056740">
    <property type="entry name" value="ILV_EDD_C"/>
</dbReference>
<evidence type="ECO:0000256" key="2">
    <source>
        <dbReference type="ARBA" id="ARBA00022723"/>
    </source>
</evidence>
<dbReference type="InterPro" id="IPR042096">
    <property type="entry name" value="Dihydro-acid_dehy_C"/>
</dbReference>
<dbReference type="SUPFAM" id="SSF52016">
    <property type="entry name" value="LeuD/IlvD-like"/>
    <property type="match status" value="1"/>
</dbReference>
<dbReference type="InterPro" id="IPR037237">
    <property type="entry name" value="IlvD/EDD_N"/>
</dbReference>
<evidence type="ECO:0000256" key="3">
    <source>
        <dbReference type="ARBA" id="ARBA00023004"/>
    </source>
</evidence>
<dbReference type="RefSeq" id="XP_014179666.1">
    <property type="nucleotide sequence ID" value="XM_014324191.1"/>
</dbReference>
<evidence type="ECO:0000256" key="4">
    <source>
        <dbReference type="ARBA" id="ARBA00023014"/>
    </source>
</evidence>
<dbReference type="VEuPathDB" id="FungiDB:A1Q1_02962"/>
<dbReference type="Gene3D" id="3.50.30.80">
    <property type="entry name" value="IlvD/EDD C-terminal domain-like"/>
    <property type="match status" value="1"/>
</dbReference>
<keyword evidence="12" id="KW-0812">Transmembrane</keyword>
<protein>
    <recommendedName>
        <fullName evidence="9">dihydroxy-acid dehydratase</fullName>
        <ecNumber evidence="9">4.2.1.9</ecNumber>
    </recommendedName>
</protein>
<dbReference type="OrthoDB" id="3851628at2759"/>
<dbReference type="AlphaFoldDB" id="J5SXI6"/>
<organism evidence="15 16">
    <name type="scientific">Trichosporon asahii var. asahii (strain ATCC 90039 / CBS 2479 / JCM 2466 / KCTC 7840 / NBRC 103889/ NCYC 2677 / UAMH 7654)</name>
    <name type="common">Yeast</name>
    <dbReference type="NCBI Taxonomy" id="1186058"/>
    <lineage>
        <taxon>Eukaryota</taxon>
        <taxon>Fungi</taxon>
        <taxon>Dikarya</taxon>
        <taxon>Basidiomycota</taxon>
        <taxon>Agaricomycotina</taxon>
        <taxon>Tremellomycetes</taxon>
        <taxon>Trichosporonales</taxon>
        <taxon>Trichosporonaceae</taxon>
        <taxon>Trichosporon</taxon>
    </lineage>
</organism>
<dbReference type="NCBIfam" id="NF004784">
    <property type="entry name" value="PRK06131.1"/>
    <property type="match status" value="1"/>
</dbReference>
<dbReference type="FunFam" id="3.50.30.80:FF:000001">
    <property type="entry name" value="Dihydroxy-acid dehydratase"/>
    <property type="match status" value="1"/>
</dbReference>
<evidence type="ECO:0000313" key="16">
    <source>
        <dbReference type="Proteomes" id="UP000002748"/>
    </source>
</evidence>
<dbReference type="SUPFAM" id="SSF143975">
    <property type="entry name" value="IlvD/EDD N-terminal domain-like"/>
    <property type="match status" value="1"/>
</dbReference>
<comment type="pathway">
    <text evidence="7">Amino-acid biosynthesis; L-valine biosynthesis; L-valine from pyruvate: step 3/4.</text>
</comment>
<comment type="cofactor">
    <cofactor evidence="10">
        <name>[2Fe-2S] cluster</name>
        <dbReference type="ChEBI" id="CHEBI:190135"/>
    </cofactor>
</comment>
<keyword evidence="12" id="KW-1133">Transmembrane helix</keyword>
<dbReference type="GO" id="GO:0051536">
    <property type="term" value="F:iron-sulfur cluster binding"/>
    <property type="evidence" value="ECO:0007669"/>
    <property type="project" value="UniProtKB-KW"/>
</dbReference>
<evidence type="ECO:0000256" key="11">
    <source>
        <dbReference type="ARBA" id="ARBA00052865"/>
    </source>
</evidence>
<keyword evidence="3" id="KW-0408">Iron</keyword>
<sequence length="772" mass="82807">MRKIWKPILYAGIGGAGVAAALTAYLTKKYPVHETSSANLPTSIKRALPKDTNPYWRYCEITIPANTTVQRTKPMESFIRQFYDIWALKLEEAFAKSIGYQEKFFPAPYTKEYIRKAHCGGLFPELSRDDNTCMIFFGPGGAIPAMADLQAFEAVPDDRGNLRLRYYTGNVDVPGAQTDEGVMGWFHMIQDFAVGFSLFLRKAFIKGAGYSDDALDRRIVGVVNTNVSWSSTLTADGQSGFNPCHANVPQLLDAVSRGVMLQGALPVPFPTISLHESFAFPTSMFLRRNLMSMDTEEMIKAVPADAIVLIGGCDKTVPAQLMGAISADVPAIQLVTGPMVTGSHRGTRVGACTDCRGYWAKYRAGDIDLEEITAVGNELVPSAGTCGVMGTASTMACLTEALGIAPLGSACPPANGGQRLRVAELTGKLAATKLLRPSEVLTRASFENAITVLQAIGGSTNAIVHLLAIAGRMPGVNLTLADFDRIGRKTPLLVDLKPSGANYMEDFYRAGGVPTLLQALRPLLHLDAKTVTGETLGEALDKCPPPFAQDIVRPLDNPLYPAASLVVLTGNLAPDGCVLKQSAMASGLRQHSGPAVVFKDADDLMERIDDPDLPVTADSVLVLQNIGPKGHPGMPEAGYIPIPKKLARQGVKDMLRVSDGRMSGTASGSVVLHVAPEAAVGGPLAIVRDGDTISLNVDERSISLELSDDEIASRLEEWRQAKVKGRGRKGTRPKRGYAQLYHDRVTQADTGADFDFLRADPEEAEHAAPSAA</sequence>
<dbReference type="Pfam" id="PF00920">
    <property type="entry name" value="ILVD_EDD_N"/>
    <property type="match status" value="1"/>
</dbReference>
<dbReference type="InterPro" id="IPR052352">
    <property type="entry name" value="Sugar_Degrad_Dehydratases"/>
</dbReference>
<dbReference type="GO" id="GO:0009082">
    <property type="term" value="P:branched-chain amino acid biosynthetic process"/>
    <property type="evidence" value="ECO:0007669"/>
    <property type="project" value="UniProtKB-ARBA"/>
</dbReference>
<keyword evidence="4" id="KW-0411">Iron-sulfur</keyword>
<dbReference type="Pfam" id="PF24877">
    <property type="entry name" value="ILV_EDD_C"/>
    <property type="match status" value="1"/>
</dbReference>
<evidence type="ECO:0000259" key="13">
    <source>
        <dbReference type="Pfam" id="PF00920"/>
    </source>
</evidence>
<proteinExistence type="inferred from homology"/>
<dbReference type="PANTHER" id="PTHR43183">
    <property type="entry name" value="HYPOTHETICAL DIHYDROXYACID DEHYDRATASE (EUROFUNG)-RELATED"/>
    <property type="match status" value="1"/>
</dbReference>
<dbReference type="GO" id="GO:0004160">
    <property type="term" value="F:dihydroxy-acid dehydratase activity"/>
    <property type="evidence" value="ECO:0007669"/>
    <property type="project" value="UniProtKB-EC"/>
</dbReference>
<evidence type="ECO:0000256" key="10">
    <source>
        <dbReference type="ARBA" id="ARBA00034078"/>
    </source>
</evidence>
<accession>J5SXI6</accession>
<dbReference type="EMBL" id="ALBS01000215">
    <property type="protein sequence ID" value="EJT48046.1"/>
    <property type="molecule type" value="Genomic_DNA"/>
</dbReference>
<evidence type="ECO:0000313" key="15">
    <source>
        <dbReference type="EMBL" id="EJT48046.1"/>
    </source>
</evidence>
<keyword evidence="5" id="KW-0456">Lyase</keyword>
<keyword evidence="12" id="KW-0472">Membrane</keyword>
<dbReference type="InterPro" id="IPR000581">
    <property type="entry name" value="ILV_EDD_N"/>
</dbReference>
<comment type="similarity">
    <text evidence="1">Belongs to the IlvD/Edd family.</text>
</comment>
<evidence type="ECO:0000256" key="5">
    <source>
        <dbReference type="ARBA" id="ARBA00023239"/>
    </source>
</evidence>
<evidence type="ECO:0000256" key="9">
    <source>
        <dbReference type="ARBA" id="ARBA00029490"/>
    </source>
</evidence>
<dbReference type="GeneID" id="25986475"/>
<dbReference type="GO" id="GO:0046872">
    <property type="term" value="F:metal ion binding"/>
    <property type="evidence" value="ECO:0007669"/>
    <property type="project" value="UniProtKB-KW"/>
</dbReference>
<feature type="transmembrane region" description="Helical" evidence="12">
    <location>
        <begin position="7"/>
        <end position="26"/>
    </location>
</feature>
<evidence type="ECO:0000256" key="1">
    <source>
        <dbReference type="ARBA" id="ARBA00006486"/>
    </source>
</evidence>
<evidence type="ECO:0000256" key="7">
    <source>
        <dbReference type="ARBA" id="ARBA00029436"/>
    </source>
</evidence>
<comment type="pathway">
    <text evidence="8">Amino-acid biosynthesis; L-isoleucine biosynthesis; L-isoleucine from 2-oxobutanoate: step 3/4.</text>
</comment>
<comment type="catalytic activity">
    <reaction evidence="11">
        <text>(2R,3R)-2,3-dihydroxy-3-methylpentanoate = (S)-3-methyl-2-oxopentanoate + H2O</text>
        <dbReference type="Rhea" id="RHEA:27694"/>
        <dbReference type="ChEBI" id="CHEBI:15377"/>
        <dbReference type="ChEBI" id="CHEBI:35146"/>
        <dbReference type="ChEBI" id="CHEBI:49258"/>
        <dbReference type="EC" id="4.2.1.9"/>
    </reaction>
    <physiologicalReaction direction="left-to-right" evidence="11">
        <dbReference type="Rhea" id="RHEA:27695"/>
    </physiologicalReaction>
</comment>
<reference evidence="15 16" key="1">
    <citation type="journal article" date="2012" name="Eukaryot. Cell">
        <title>Draft genome sequence of CBS 2479, the standard type strain of Trichosporon asahii.</title>
        <authorList>
            <person name="Yang R.Y."/>
            <person name="Li H.T."/>
            <person name="Zhu H."/>
            <person name="Zhou G.P."/>
            <person name="Wang M."/>
            <person name="Wang L."/>
        </authorList>
    </citation>
    <scope>NUCLEOTIDE SEQUENCE [LARGE SCALE GENOMIC DNA]</scope>
    <source>
        <strain evidence="16">ATCC 90039 / CBS 2479 / JCM 2466 / KCTC 7840 / NCYC 2677 / UAMH 7654</strain>
    </source>
</reference>
<dbReference type="Proteomes" id="UP000002748">
    <property type="component" value="Unassembled WGS sequence"/>
</dbReference>
<dbReference type="PANTHER" id="PTHR43183:SF1">
    <property type="entry name" value="HYPOTHETICAL DIHYDROXY-ACID DEHYDRATASE (EUROFUNG)-RELATED"/>
    <property type="match status" value="1"/>
</dbReference>
<dbReference type="EC" id="4.2.1.9" evidence="9"/>
<evidence type="ECO:0000256" key="6">
    <source>
        <dbReference type="ARBA" id="ARBA00029304"/>
    </source>
</evidence>
<gene>
    <name evidence="15" type="ORF">A1Q1_02962</name>
</gene>
<dbReference type="HOGENOM" id="CLU_014271_3_0_1"/>
<feature type="domain" description="Dihydroxy-acid/6-phosphogluconate dehydratase N-terminal" evidence="13">
    <location>
        <begin position="239"/>
        <end position="538"/>
    </location>
</feature>
<dbReference type="KEGG" id="tasa:A1Q1_02962"/>
<comment type="catalytic activity">
    <reaction evidence="6">
        <text>(2R)-2,3-dihydroxy-3-methylbutanoate = 3-methyl-2-oxobutanoate + H2O</text>
        <dbReference type="Rhea" id="RHEA:24809"/>
        <dbReference type="ChEBI" id="CHEBI:11851"/>
        <dbReference type="ChEBI" id="CHEBI:15377"/>
        <dbReference type="ChEBI" id="CHEBI:49072"/>
        <dbReference type="EC" id="4.2.1.9"/>
    </reaction>
    <physiologicalReaction direction="left-to-right" evidence="6">
        <dbReference type="Rhea" id="RHEA:24810"/>
    </physiologicalReaction>
</comment>
<comment type="caution">
    <text evidence="15">The sequence shown here is derived from an EMBL/GenBank/DDBJ whole genome shotgun (WGS) entry which is preliminary data.</text>
</comment>
<evidence type="ECO:0000256" key="12">
    <source>
        <dbReference type="SAM" id="Phobius"/>
    </source>
</evidence>
<name>J5SXI6_TRIAS</name>
<evidence type="ECO:0000256" key="8">
    <source>
        <dbReference type="ARBA" id="ARBA00029437"/>
    </source>
</evidence>
<evidence type="ECO:0000259" key="14">
    <source>
        <dbReference type="Pfam" id="PF24877"/>
    </source>
</evidence>
<dbReference type="PROSITE" id="PS00886">
    <property type="entry name" value="ILVD_EDD_1"/>
    <property type="match status" value="1"/>
</dbReference>
<feature type="domain" description="Dihydroxy-acid/6-phosphogluconate dehydratase C-terminal" evidence="14">
    <location>
        <begin position="550"/>
        <end position="752"/>
    </location>
</feature>